<comment type="similarity">
    <text evidence="2">Belongs to the BMP lipoprotein family.</text>
</comment>
<dbReference type="PANTHER" id="PTHR34296">
    <property type="entry name" value="TRANSCRIPTIONAL ACTIVATOR PROTEIN MED"/>
    <property type="match status" value="1"/>
</dbReference>
<evidence type="ECO:0000256" key="6">
    <source>
        <dbReference type="ARBA" id="ARBA00023288"/>
    </source>
</evidence>
<dbReference type="Gene3D" id="3.40.50.2300">
    <property type="match status" value="2"/>
</dbReference>
<feature type="chain" id="PRO_5046527643" evidence="7">
    <location>
        <begin position="28"/>
        <end position="324"/>
    </location>
</feature>
<dbReference type="InterPro" id="IPR006311">
    <property type="entry name" value="TAT_signal"/>
</dbReference>
<evidence type="ECO:0000256" key="5">
    <source>
        <dbReference type="ARBA" id="ARBA00023136"/>
    </source>
</evidence>
<reference evidence="9 10" key="1">
    <citation type="submission" date="2023-11" db="EMBL/GenBank/DDBJ databases">
        <authorList>
            <person name="Panchal A.K."/>
            <person name="Meaney J.S."/>
            <person name="Karas B.J."/>
            <person name="diCenzo G.C."/>
        </authorList>
    </citation>
    <scope>NUCLEOTIDE SEQUENCE [LARGE SCALE GENOMIC DNA]</scope>
    <source>
        <strain evidence="9 10">NZP2235</strain>
    </source>
</reference>
<evidence type="ECO:0000256" key="1">
    <source>
        <dbReference type="ARBA" id="ARBA00004193"/>
    </source>
</evidence>
<feature type="domain" description="ABC transporter substrate-binding protein PnrA-like" evidence="8">
    <location>
        <begin position="33"/>
        <end position="293"/>
    </location>
</feature>
<dbReference type="Pfam" id="PF02608">
    <property type="entry name" value="Bmp"/>
    <property type="match status" value="1"/>
</dbReference>
<keyword evidence="3" id="KW-1003">Cell membrane</keyword>
<protein>
    <submittedName>
        <fullName evidence="9">BMP family protein</fullName>
    </submittedName>
</protein>
<evidence type="ECO:0000256" key="2">
    <source>
        <dbReference type="ARBA" id="ARBA00008610"/>
    </source>
</evidence>
<dbReference type="InterPro" id="IPR003760">
    <property type="entry name" value="PnrA-like"/>
</dbReference>
<evidence type="ECO:0000256" key="3">
    <source>
        <dbReference type="ARBA" id="ARBA00022475"/>
    </source>
</evidence>
<proteinExistence type="inferred from homology"/>
<evidence type="ECO:0000256" key="7">
    <source>
        <dbReference type="SAM" id="SignalP"/>
    </source>
</evidence>
<dbReference type="CDD" id="cd06304">
    <property type="entry name" value="PBP1_BmpA_Med_PnrA-like"/>
    <property type="match status" value="1"/>
</dbReference>
<dbReference type="PROSITE" id="PS51318">
    <property type="entry name" value="TAT"/>
    <property type="match status" value="1"/>
</dbReference>
<evidence type="ECO:0000313" key="9">
    <source>
        <dbReference type="EMBL" id="WQB98489.1"/>
    </source>
</evidence>
<evidence type="ECO:0000259" key="8">
    <source>
        <dbReference type="Pfam" id="PF02608"/>
    </source>
</evidence>
<keyword evidence="10" id="KW-1185">Reference proteome</keyword>
<keyword evidence="5" id="KW-0472">Membrane</keyword>
<dbReference type="PANTHER" id="PTHR34296:SF2">
    <property type="entry name" value="ABC TRANSPORTER GUANOSINE-BINDING PROTEIN NUPN"/>
    <property type="match status" value="1"/>
</dbReference>
<keyword evidence="6" id="KW-0449">Lipoprotein</keyword>
<dbReference type="Proteomes" id="UP001322481">
    <property type="component" value="Chromosome"/>
</dbReference>
<evidence type="ECO:0000313" key="10">
    <source>
        <dbReference type="Proteomes" id="UP001322481"/>
    </source>
</evidence>
<accession>A0ABZ0VQD2</accession>
<organism evidence="9 10">
    <name type="scientific">Mesorhizobium huakuii</name>
    <dbReference type="NCBI Taxonomy" id="28104"/>
    <lineage>
        <taxon>Bacteria</taxon>
        <taxon>Pseudomonadati</taxon>
        <taxon>Pseudomonadota</taxon>
        <taxon>Alphaproteobacteria</taxon>
        <taxon>Hyphomicrobiales</taxon>
        <taxon>Phyllobacteriaceae</taxon>
        <taxon>Mesorhizobium</taxon>
    </lineage>
</organism>
<name>A0ABZ0VQD2_9HYPH</name>
<comment type="subcellular location">
    <subcellularLocation>
        <location evidence="1">Cell membrane</location>
        <topology evidence="1">Lipid-anchor</topology>
    </subcellularLocation>
</comment>
<keyword evidence="4 7" id="KW-0732">Signal</keyword>
<evidence type="ECO:0000256" key="4">
    <source>
        <dbReference type="ARBA" id="ARBA00022729"/>
    </source>
</evidence>
<dbReference type="InterPro" id="IPR050957">
    <property type="entry name" value="BMP_lipoprotein"/>
</dbReference>
<dbReference type="SUPFAM" id="SSF53822">
    <property type="entry name" value="Periplasmic binding protein-like I"/>
    <property type="match status" value="1"/>
</dbReference>
<feature type="signal peptide" evidence="7">
    <location>
        <begin position="1"/>
        <end position="27"/>
    </location>
</feature>
<dbReference type="InterPro" id="IPR028082">
    <property type="entry name" value="Peripla_BP_I"/>
</dbReference>
<gene>
    <name evidence="9" type="ORF">U0R22_002640</name>
</gene>
<dbReference type="RefSeq" id="WP_322418777.1">
    <property type="nucleotide sequence ID" value="NZ_CP139858.1"/>
</dbReference>
<sequence length="324" mass="34719">MKITRRGLLATVALAAPALLLARTGFAASGTLKAAIVMPGAITDHGWSQSGYEAMGVVTEKLGIETAYSEKVTQPDHVEVLSDYARRGFTHVIGHGGEFQDAIDRVAARFTDTRFIVTNGLHAADNVSTADFYFSQPAYVLGFLAGRLSKSGKVGLIQAQKFKFTNDTLAGFEAGFKVARPDGAVFATWTGDWDDVAKGKEAALNQIAQGADIIWPTMDSATQGALQAVREKGVKAFGLYYDAITKWPDIMLQSSILDVKSLIVALLTTARDEGLTGKNYRYDFNSPDVVRLGTFASEIPADTAAEVASLMSRIKSGQLVIEPA</sequence>
<dbReference type="EMBL" id="CP139858">
    <property type="protein sequence ID" value="WQB98489.1"/>
    <property type="molecule type" value="Genomic_DNA"/>
</dbReference>